<protein>
    <submittedName>
        <fullName evidence="1">Uncharacterized protein</fullName>
    </submittedName>
</protein>
<accession>A0AA36M5P9</accession>
<dbReference type="Proteomes" id="UP001176961">
    <property type="component" value="Unassembled WGS sequence"/>
</dbReference>
<evidence type="ECO:0000313" key="2">
    <source>
        <dbReference type="Proteomes" id="UP001176961"/>
    </source>
</evidence>
<gene>
    <name evidence="1" type="ORF">CYNAS_LOCUS9875</name>
</gene>
<evidence type="ECO:0000313" key="1">
    <source>
        <dbReference type="EMBL" id="CAJ0597892.1"/>
    </source>
</evidence>
<organism evidence="1 2">
    <name type="scientific">Cylicocyclus nassatus</name>
    <name type="common">Nematode worm</name>
    <dbReference type="NCBI Taxonomy" id="53992"/>
    <lineage>
        <taxon>Eukaryota</taxon>
        <taxon>Metazoa</taxon>
        <taxon>Ecdysozoa</taxon>
        <taxon>Nematoda</taxon>
        <taxon>Chromadorea</taxon>
        <taxon>Rhabditida</taxon>
        <taxon>Rhabditina</taxon>
        <taxon>Rhabditomorpha</taxon>
        <taxon>Strongyloidea</taxon>
        <taxon>Strongylidae</taxon>
        <taxon>Cylicocyclus</taxon>
    </lineage>
</organism>
<reference evidence="1" key="1">
    <citation type="submission" date="2023-07" db="EMBL/GenBank/DDBJ databases">
        <authorList>
            <consortium name="CYATHOMIX"/>
        </authorList>
    </citation>
    <scope>NUCLEOTIDE SEQUENCE</scope>
    <source>
        <strain evidence="1">N/A</strain>
    </source>
</reference>
<proteinExistence type="predicted"/>
<name>A0AA36M5P9_CYLNA</name>
<keyword evidence="2" id="KW-1185">Reference proteome</keyword>
<dbReference type="EMBL" id="CATQJL010000223">
    <property type="protein sequence ID" value="CAJ0597892.1"/>
    <property type="molecule type" value="Genomic_DNA"/>
</dbReference>
<comment type="caution">
    <text evidence="1">The sequence shown here is derived from an EMBL/GenBank/DDBJ whole genome shotgun (WGS) entry which is preliminary data.</text>
</comment>
<dbReference type="AlphaFoldDB" id="A0AA36M5P9"/>
<sequence length="125" mass="13192">MEISEFPKYQVVGEEIHVGLPMDKLYDVHGEAEGQVMTPTVPRAPSATAGTEGTDALAAAVNPIITSARLNTTTLYVKGAGTKPWRVLFGGAVEDGGGLGSAGCEFTYKMESVRTKRKKGSFLTA</sequence>